<evidence type="ECO:0000313" key="6">
    <source>
        <dbReference type="Proteomes" id="UP000056905"/>
    </source>
</evidence>
<dbReference type="Gene3D" id="2.40.100.10">
    <property type="entry name" value="Cyclophilin-like"/>
    <property type="match status" value="1"/>
</dbReference>
<dbReference type="PROSITE" id="PS50072">
    <property type="entry name" value="CSA_PPIASE_2"/>
    <property type="match status" value="1"/>
</dbReference>
<dbReference type="PANTHER" id="PTHR43246">
    <property type="entry name" value="PEPTIDYL-PROLYL CIS-TRANS ISOMERASE CYP38, CHLOROPLASTIC"/>
    <property type="match status" value="1"/>
</dbReference>
<dbReference type="CDD" id="cd00317">
    <property type="entry name" value="cyclophilin"/>
    <property type="match status" value="1"/>
</dbReference>
<proteinExistence type="inferred from homology"/>
<dbReference type="STRING" id="69395.AQ619_05340"/>
<dbReference type="PRINTS" id="PR00153">
    <property type="entry name" value="CSAPPISMRASE"/>
</dbReference>
<keyword evidence="2 3" id="KW-0413">Isomerase</keyword>
<dbReference type="Pfam" id="PF00160">
    <property type="entry name" value="Pro_isomerase"/>
    <property type="match status" value="1"/>
</dbReference>
<protein>
    <recommendedName>
        <fullName evidence="3">Peptidyl-prolyl cis-trans isomerase</fullName>
        <shortName evidence="3">PPIase</shortName>
        <ecNumber evidence="3">5.2.1.8</ecNumber>
    </recommendedName>
</protein>
<dbReference type="InterPro" id="IPR044665">
    <property type="entry name" value="E_coli_cyclophilin_A-like"/>
</dbReference>
<evidence type="ECO:0000259" key="4">
    <source>
        <dbReference type="PROSITE" id="PS50072"/>
    </source>
</evidence>
<dbReference type="SUPFAM" id="SSF50891">
    <property type="entry name" value="Cyclophilin-like"/>
    <property type="match status" value="1"/>
</dbReference>
<comment type="function">
    <text evidence="3">PPIases accelerate the folding of proteins. It catalyzes the cis-trans isomerization of proline imidic peptide bonds in oligopeptides.</text>
</comment>
<reference evidence="5 6" key="1">
    <citation type="submission" date="2015-10" db="EMBL/GenBank/DDBJ databases">
        <title>Conservation of the essential genome among Caulobacter and Brevundimonas species.</title>
        <authorList>
            <person name="Scott D."/>
            <person name="Ely B."/>
        </authorList>
    </citation>
    <scope>NUCLEOTIDE SEQUENCE [LARGE SCALE GENOMIC DNA]</scope>
    <source>
        <strain evidence="5 6">CB4</strain>
    </source>
</reference>
<dbReference type="RefSeq" id="WP_062145213.1">
    <property type="nucleotide sequence ID" value="NZ_CP013002.1"/>
</dbReference>
<dbReference type="EC" id="5.2.1.8" evidence="3"/>
<accession>A0A0P0NYR0</accession>
<sequence>MPGPTAEIDRRRLLVALLVAPLGAAAPGPVQVRLATGRGDIVIELYADRAPITVANFLAYADQHLLDGGSFYRTVGPWNDNNPATISVIQGGLNRDDSPLPAIAHETTRQTGLRHVDGVISMARDAPGTAGAEFFICIGDNPALDFGGARNPDGQGFAAFGRVIAGMDVVRAIHKAPTVSTAGDPYMKGQVIADPVKIQKLGRN</sequence>
<name>A0A0P0NYR0_9CAUL</name>
<evidence type="ECO:0000256" key="3">
    <source>
        <dbReference type="RuleBase" id="RU363019"/>
    </source>
</evidence>
<dbReference type="GO" id="GO:0003755">
    <property type="term" value="F:peptidyl-prolyl cis-trans isomerase activity"/>
    <property type="evidence" value="ECO:0007669"/>
    <property type="project" value="UniProtKB-UniRule"/>
</dbReference>
<comment type="similarity">
    <text evidence="3">Belongs to the cyclophilin-type PPIase family.</text>
</comment>
<keyword evidence="6" id="KW-1185">Reference proteome</keyword>
<organism evidence="5 6">
    <name type="scientific">Caulobacter henricii</name>
    <dbReference type="NCBI Taxonomy" id="69395"/>
    <lineage>
        <taxon>Bacteria</taxon>
        <taxon>Pseudomonadati</taxon>
        <taxon>Pseudomonadota</taxon>
        <taxon>Alphaproteobacteria</taxon>
        <taxon>Caulobacterales</taxon>
        <taxon>Caulobacteraceae</taxon>
        <taxon>Caulobacter</taxon>
    </lineage>
</organism>
<dbReference type="InterPro" id="IPR029000">
    <property type="entry name" value="Cyclophilin-like_dom_sf"/>
</dbReference>
<evidence type="ECO:0000256" key="1">
    <source>
        <dbReference type="ARBA" id="ARBA00023110"/>
    </source>
</evidence>
<dbReference type="OrthoDB" id="9807797at2"/>
<gene>
    <name evidence="5" type="ORF">AQ619_05340</name>
</gene>
<dbReference type="InterPro" id="IPR002130">
    <property type="entry name" value="Cyclophilin-type_PPIase_dom"/>
</dbReference>
<dbReference type="AlphaFoldDB" id="A0A0P0NYR0"/>
<keyword evidence="1 3" id="KW-0697">Rotamase</keyword>
<dbReference type="Proteomes" id="UP000056905">
    <property type="component" value="Chromosome"/>
</dbReference>
<comment type="catalytic activity">
    <reaction evidence="3">
        <text>[protein]-peptidylproline (omega=180) = [protein]-peptidylproline (omega=0)</text>
        <dbReference type="Rhea" id="RHEA:16237"/>
        <dbReference type="Rhea" id="RHEA-COMP:10747"/>
        <dbReference type="Rhea" id="RHEA-COMP:10748"/>
        <dbReference type="ChEBI" id="CHEBI:83833"/>
        <dbReference type="ChEBI" id="CHEBI:83834"/>
        <dbReference type="EC" id="5.2.1.8"/>
    </reaction>
</comment>
<evidence type="ECO:0000256" key="2">
    <source>
        <dbReference type="ARBA" id="ARBA00023235"/>
    </source>
</evidence>
<dbReference type="EMBL" id="CP013002">
    <property type="protein sequence ID" value="ALL12823.1"/>
    <property type="molecule type" value="Genomic_DNA"/>
</dbReference>
<evidence type="ECO:0000313" key="5">
    <source>
        <dbReference type="EMBL" id="ALL12823.1"/>
    </source>
</evidence>
<feature type="domain" description="PPIase cyclophilin-type" evidence="4">
    <location>
        <begin position="39"/>
        <end position="203"/>
    </location>
</feature>
<dbReference type="KEGG" id="chq:AQ619_05340"/>